<name>C0D8D5_9FIRM</name>
<reference evidence="2 3" key="1">
    <citation type="submission" date="2009-01" db="EMBL/GenBank/DDBJ databases">
        <authorList>
            <person name="Fulton L."/>
            <person name="Clifton S."/>
            <person name="Fulton B."/>
            <person name="Xu J."/>
            <person name="Minx P."/>
            <person name="Pepin K.H."/>
            <person name="Johnson M."/>
            <person name="Bhonagiri V."/>
            <person name="Nash W.E."/>
            <person name="Mardis E.R."/>
            <person name="Wilson R.K."/>
        </authorList>
    </citation>
    <scope>NUCLEOTIDE SEQUENCE [LARGE SCALE GENOMIC DNA]</scope>
    <source>
        <strain evidence="2 3">DSM 15981</strain>
    </source>
</reference>
<dbReference type="NCBIfam" id="TIGR02837">
    <property type="entry name" value="spore_II_R"/>
    <property type="match status" value="1"/>
</dbReference>
<evidence type="ECO:0000313" key="3">
    <source>
        <dbReference type="Proteomes" id="UP000004756"/>
    </source>
</evidence>
<accession>C0D8D5</accession>
<feature type="chain" id="PRO_5038695480" evidence="1">
    <location>
        <begin position="33"/>
        <end position="231"/>
    </location>
</feature>
<organism evidence="2 3">
    <name type="scientific">[Clostridium] asparagiforme DSM 15981</name>
    <dbReference type="NCBI Taxonomy" id="518636"/>
    <lineage>
        <taxon>Bacteria</taxon>
        <taxon>Bacillati</taxon>
        <taxon>Bacillota</taxon>
        <taxon>Clostridia</taxon>
        <taxon>Lachnospirales</taxon>
        <taxon>Lachnospiraceae</taxon>
        <taxon>Enterocloster</taxon>
    </lineage>
</organism>
<dbReference type="InterPro" id="IPR014202">
    <property type="entry name" value="Spore_II_R"/>
</dbReference>
<comment type="caution">
    <text evidence="2">The sequence shown here is derived from an EMBL/GenBank/DDBJ whole genome shotgun (WGS) entry which is preliminary data.</text>
</comment>
<gene>
    <name evidence="2" type="primary">spoIIR</name>
    <name evidence="2" type="ORF">CLOSTASPAR_05533</name>
</gene>
<keyword evidence="3" id="KW-1185">Reference proteome</keyword>
<dbReference type="EMBL" id="ACCJ01000452">
    <property type="protein sequence ID" value="EEG52350.1"/>
    <property type="molecule type" value="Genomic_DNA"/>
</dbReference>
<keyword evidence="1" id="KW-0732">Signal</keyword>
<dbReference type="HOGENOM" id="CLU_069310_2_0_9"/>
<evidence type="ECO:0000256" key="1">
    <source>
        <dbReference type="SAM" id="SignalP"/>
    </source>
</evidence>
<dbReference type="AlphaFoldDB" id="C0D8D5"/>
<feature type="signal peptide" evidence="1">
    <location>
        <begin position="1"/>
        <end position="32"/>
    </location>
</feature>
<proteinExistence type="predicted"/>
<evidence type="ECO:0000313" key="2">
    <source>
        <dbReference type="EMBL" id="EEG52350.1"/>
    </source>
</evidence>
<reference evidence="2 3" key="2">
    <citation type="submission" date="2009-02" db="EMBL/GenBank/DDBJ databases">
        <title>Draft genome sequence of Clostridium asparagiforme (DSM 15981).</title>
        <authorList>
            <person name="Sudarsanam P."/>
            <person name="Ley R."/>
            <person name="Guruge J."/>
            <person name="Turnbaugh P.J."/>
            <person name="Mahowald M."/>
            <person name="Liep D."/>
            <person name="Gordon J."/>
        </authorList>
    </citation>
    <scope>NUCLEOTIDE SEQUENCE [LARGE SCALE GENOMIC DNA]</scope>
    <source>
        <strain evidence="2 3">DSM 15981</strain>
    </source>
</reference>
<sequence length="231" mass="26019">MENNGRKIVMKYKVSLCVCALCFFTAFLIAMSARQQGNEALAARIAPEILRFHILANSDSDEDQQLKMEVKGLVINYVNENLGGNATKEKTAGWLMEHKDGIEEMARTYILSQGKDYPVKLELARDYFPTKAYGDMVFPCGTYDAARITIGSGRGHNWWCVLYPPLCYTDSMNAVVPERSKETLKSLIPDEDYEALLPEKERTDHSSGKPRVQVRFRLAELLGLGRQAGDQ</sequence>
<protein>
    <submittedName>
        <fullName evidence="2">Stage II sporulation protein R</fullName>
    </submittedName>
</protein>
<dbReference type="Proteomes" id="UP000004756">
    <property type="component" value="Unassembled WGS sequence"/>
</dbReference>
<dbReference type="Pfam" id="PF09551">
    <property type="entry name" value="Spore_II_R"/>
    <property type="match status" value="1"/>
</dbReference>